<name>A0A232EDP1_9HYME</name>
<protein>
    <submittedName>
        <fullName evidence="1">Uncharacterized protein</fullName>
    </submittedName>
</protein>
<comment type="caution">
    <text evidence="1">The sequence shown here is derived from an EMBL/GenBank/DDBJ whole genome shotgun (WGS) entry which is preliminary data.</text>
</comment>
<sequence length="85" mass="9576">MSKRTGDPLNDREFTLLCRKDSLVMSWLIVPMLNPELALKLQSHAKTRDSIMQSRQNISEAALNALGAVLTAFIEEKSDVDRKDC</sequence>
<reference evidence="1 2" key="1">
    <citation type="journal article" date="2017" name="Curr. Biol.">
        <title>The Evolution of Venom by Co-option of Single-Copy Genes.</title>
        <authorList>
            <person name="Martinson E.O."/>
            <person name="Mrinalini"/>
            <person name="Kelkar Y.D."/>
            <person name="Chang C.H."/>
            <person name="Werren J.H."/>
        </authorList>
    </citation>
    <scope>NUCLEOTIDE SEQUENCE [LARGE SCALE GENOMIC DNA]</scope>
    <source>
        <strain evidence="1 2">Alberta</strain>
        <tissue evidence="1">Whole body</tissue>
    </source>
</reference>
<gene>
    <name evidence="1" type="ORF">TSAR_007566</name>
</gene>
<dbReference type="Proteomes" id="UP000215335">
    <property type="component" value="Unassembled WGS sequence"/>
</dbReference>
<keyword evidence="2" id="KW-1185">Reference proteome</keyword>
<evidence type="ECO:0000313" key="1">
    <source>
        <dbReference type="EMBL" id="OXU16452.1"/>
    </source>
</evidence>
<dbReference type="AlphaFoldDB" id="A0A232EDP1"/>
<evidence type="ECO:0000313" key="2">
    <source>
        <dbReference type="Proteomes" id="UP000215335"/>
    </source>
</evidence>
<dbReference type="EMBL" id="NNAY01006188">
    <property type="protein sequence ID" value="OXU16452.1"/>
    <property type="molecule type" value="Genomic_DNA"/>
</dbReference>
<organism evidence="1 2">
    <name type="scientific">Trichomalopsis sarcophagae</name>
    <dbReference type="NCBI Taxonomy" id="543379"/>
    <lineage>
        <taxon>Eukaryota</taxon>
        <taxon>Metazoa</taxon>
        <taxon>Ecdysozoa</taxon>
        <taxon>Arthropoda</taxon>
        <taxon>Hexapoda</taxon>
        <taxon>Insecta</taxon>
        <taxon>Pterygota</taxon>
        <taxon>Neoptera</taxon>
        <taxon>Endopterygota</taxon>
        <taxon>Hymenoptera</taxon>
        <taxon>Apocrita</taxon>
        <taxon>Proctotrupomorpha</taxon>
        <taxon>Chalcidoidea</taxon>
        <taxon>Pteromalidae</taxon>
        <taxon>Pteromalinae</taxon>
        <taxon>Trichomalopsis</taxon>
    </lineage>
</organism>
<accession>A0A232EDP1</accession>
<proteinExistence type="predicted"/>
<dbReference type="OrthoDB" id="7698113at2759"/>